<organism evidence="1 2">
    <name type="scientific">Gemella haemolysans</name>
    <dbReference type="NCBI Taxonomy" id="1379"/>
    <lineage>
        <taxon>Bacteria</taxon>
        <taxon>Bacillati</taxon>
        <taxon>Bacillota</taxon>
        <taxon>Bacilli</taxon>
        <taxon>Bacillales</taxon>
        <taxon>Gemellaceae</taxon>
        <taxon>Gemella</taxon>
    </lineage>
</organism>
<evidence type="ECO:0008006" key="3">
    <source>
        <dbReference type="Google" id="ProtNLM"/>
    </source>
</evidence>
<dbReference type="STRING" id="1379.HMPREF3186_01715"/>
<dbReference type="PANTHER" id="PTHR41317">
    <property type="entry name" value="PD-(D_E)XK NUCLEASE FAMILY TRANSPOSASE"/>
    <property type="match status" value="1"/>
</dbReference>
<sequence length="299" mass="34772">MGERHKNIKPIYDLVVKKVFRNETVALQFVKDIFDLPAKSAKLIEGNQIFAANSNVDSDFNIAVDILVELDNHAQVIIEVQLAKQVFFINRVWAYLCKQVNDNLERLKQNEEEKLAIYKKLPPVYVAAIVDQNYFDGDEAISTFLIKEETRNTELKMYVENNTKDIPLLKIVFLELKKYRENLNNDYKKIRWLEFFGNKQYTNKPDDVLIQADNLLNLRNWSKEEKLMYDEVTRQQDHYWASLIYAQEEARAKGLAQGIEEGIEQGIKQGIEQGIERGIERGKITAIVNLVKEGIISKE</sequence>
<name>A0A133ZQ42_9BACL</name>
<dbReference type="EMBL" id="LSDC01000125">
    <property type="protein sequence ID" value="KXB57530.1"/>
    <property type="molecule type" value="Genomic_DNA"/>
</dbReference>
<evidence type="ECO:0000313" key="2">
    <source>
        <dbReference type="Proteomes" id="UP000070355"/>
    </source>
</evidence>
<dbReference type="AlphaFoldDB" id="A0A133ZQ42"/>
<proteinExistence type="predicted"/>
<evidence type="ECO:0000313" key="1">
    <source>
        <dbReference type="EMBL" id="KXB57530.1"/>
    </source>
</evidence>
<accession>A0A133ZQ42</accession>
<dbReference type="Pfam" id="PF12784">
    <property type="entry name" value="PDDEXK_2"/>
    <property type="match status" value="1"/>
</dbReference>
<feature type="non-terminal residue" evidence="1">
    <location>
        <position position="299"/>
    </location>
</feature>
<dbReference type="RefSeq" id="WP_060914753.1">
    <property type="nucleotide sequence ID" value="NZ_KQ959993.1"/>
</dbReference>
<gene>
    <name evidence="1" type="ORF">HMPREF3186_01715</name>
</gene>
<dbReference type="OrthoDB" id="1097360at2"/>
<dbReference type="PANTHER" id="PTHR41317:SF1">
    <property type="entry name" value="PD-(D_E)XK NUCLEASE FAMILY TRANSPOSASE"/>
    <property type="match status" value="1"/>
</dbReference>
<comment type="caution">
    <text evidence="1">The sequence shown here is derived from an EMBL/GenBank/DDBJ whole genome shotgun (WGS) entry which is preliminary data.</text>
</comment>
<dbReference type="PATRIC" id="fig|1379.3.peg.1706"/>
<dbReference type="Proteomes" id="UP000070355">
    <property type="component" value="Unassembled WGS sequence"/>
</dbReference>
<reference evidence="2" key="1">
    <citation type="submission" date="2016-01" db="EMBL/GenBank/DDBJ databases">
        <authorList>
            <person name="Mitreva M."/>
            <person name="Pepin K.H."/>
            <person name="Mihindukulasuriya K.A."/>
            <person name="Fulton R."/>
            <person name="Fronick C."/>
            <person name="O'Laughlin M."/>
            <person name="Miner T."/>
            <person name="Herter B."/>
            <person name="Rosa B.A."/>
            <person name="Cordes M."/>
            <person name="Tomlinson C."/>
            <person name="Wollam A."/>
            <person name="Palsikar V.B."/>
            <person name="Mardis E.R."/>
            <person name="Wilson R.K."/>
        </authorList>
    </citation>
    <scope>NUCLEOTIDE SEQUENCE [LARGE SCALE GENOMIC DNA]</scope>
    <source>
        <strain evidence="2">DNF01167</strain>
    </source>
</reference>
<protein>
    <recommendedName>
        <fullName evidence="3">Rpn family recombination-promoting nuclease/putative transposase</fullName>
    </recommendedName>
</protein>